<keyword evidence="1" id="KW-0812">Transmembrane</keyword>
<dbReference type="EC" id="2.3.-.-" evidence="3"/>
<dbReference type="Pfam" id="PF01757">
    <property type="entry name" value="Acyl_transf_3"/>
    <property type="match status" value="1"/>
</dbReference>
<feature type="transmembrane region" description="Helical" evidence="1">
    <location>
        <begin position="145"/>
        <end position="165"/>
    </location>
</feature>
<protein>
    <submittedName>
        <fullName evidence="3">Acyltransferase</fullName>
        <ecNumber evidence="3">2.3.-.-</ecNumber>
    </submittedName>
</protein>
<organism evidence="3 4">
    <name type="scientific">Kluyvera intermedia</name>
    <name type="common">Enterobacter intermedius</name>
    <dbReference type="NCBI Taxonomy" id="61648"/>
    <lineage>
        <taxon>Bacteria</taxon>
        <taxon>Pseudomonadati</taxon>
        <taxon>Pseudomonadota</taxon>
        <taxon>Gammaproteobacteria</taxon>
        <taxon>Enterobacterales</taxon>
        <taxon>Enterobacteriaceae</taxon>
        <taxon>Kluyvera</taxon>
    </lineage>
</organism>
<evidence type="ECO:0000259" key="2">
    <source>
        <dbReference type="Pfam" id="PF01757"/>
    </source>
</evidence>
<feature type="transmembrane region" description="Helical" evidence="1">
    <location>
        <begin position="85"/>
        <end position="105"/>
    </location>
</feature>
<evidence type="ECO:0000256" key="1">
    <source>
        <dbReference type="SAM" id="Phobius"/>
    </source>
</evidence>
<dbReference type="InterPro" id="IPR002656">
    <property type="entry name" value="Acyl_transf_3_dom"/>
</dbReference>
<evidence type="ECO:0000313" key="4">
    <source>
        <dbReference type="Proteomes" id="UP001177527"/>
    </source>
</evidence>
<keyword evidence="3" id="KW-0012">Acyltransferase</keyword>
<keyword evidence="1" id="KW-0472">Membrane</keyword>
<feature type="transmembrane region" description="Helical" evidence="1">
    <location>
        <begin position="259"/>
        <end position="284"/>
    </location>
</feature>
<dbReference type="AlphaFoldDB" id="A0AA95G4K4"/>
<feature type="domain" description="Acyltransferase 3" evidence="2">
    <location>
        <begin position="4"/>
        <end position="335"/>
    </location>
</feature>
<gene>
    <name evidence="3" type="ORF">QBD33_09250</name>
</gene>
<dbReference type="Proteomes" id="UP001177527">
    <property type="component" value="Chromosome"/>
</dbReference>
<name>A0AA95G4K4_KLUIN</name>
<keyword evidence="3" id="KW-0808">Transferase</keyword>
<evidence type="ECO:0000313" key="3">
    <source>
        <dbReference type="EMBL" id="WGL57916.1"/>
    </source>
</evidence>
<accession>A0AA95G4K4</accession>
<reference evidence="3" key="1">
    <citation type="submission" date="2023-04" db="EMBL/GenBank/DDBJ databases">
        <title>APH(3)-Id, a novel chromosomal aminoglycoside phosphotransferase, identified from an environmental isolate of Kluyvera intermedia DW18.</title>
        <authorList>
            <person name="Sha Y."/>
        </authorList>
    </citation>
    <scope>NUCLEOTIDE SEQUENCE</scope>
    <source>
        <strain evidence="3">DW18</strain>
    </source>
</reference>
<feature type="transmembrane region" description="Helical" evidence="1">
    <location>
        <begin position="7"/>
        <end position="25"/>
    </location>
</feature>
<proteinExistence type="predicted"/>
<feature type="transmembrane region" description="Helical" evidence="1">
    <location>
        <begin position="45"/>
        <end position="64"/>
    </location>
</feature>
<dbReference type="GO" id="GO:0016020">
    <property type="term" value="C:membrane"/>
    <property type="evidence" value="ECO:0007669"/>
    <property type="project" value="TreeGrafter"/>
</dbReference>
<dbReference type="PANTHER" id="PTHR23028">
    <property type="entry name" value="ACETYLTRANSFERASE"/>
    <property type="match status" value="1"/>
</dbReference>
<dbReference type="EMBL" id="CP123488">
    <property type="protein sequence ID" value="WGL57916.1"/>
    <property type="molecule type" value="Genomic_DNA"/>
</dbReference>
<sequence length="355" mass="41872">MIKDVQVLRAIAIIFVVLLHSWMIFPKEYVHIYNSIQPVFRPNTGVELFFVLAGYFLATNLNKLDALKSTSEKVNFILSFSIKKIKRLSPAVYFWISVPLVMSFISNNHNLWFTPEQMLQKAFMTYVYLTNFEYPMRPAQLYGHFWAVALEMQFFVIYPIVYILLGKRNTLYLTLFVAVLMMIYRPGTENYWWWFRFDPMLWGVLCHHVISSYIDRDRLKYETQGVWWKKLIAVMVLMCALGATYTSLVNFPYFKASAASLIACVMLVLALSGNNYFFPIGGWLNKPLCWIGDRSFSLYCCHIPVWMLVKQFYITFNINQHYMMWSQVLGMLIFAHLSYRYVEPLLLSKKKVQQV</sequence>
<dbReference type="InterPro" id="IPR050879">
    <property type="entry name" value="Acyltransferase_3"/>
</dbReference>
<feature type="transmembrane region" description="Helical" evidence="1">
    <location>
        <begin position="322"/>
        <end position="342"/>
    </location>
</feature>
<dbReference type="PANTHER" id="PTHR23028:SF53">
    <property type="entry name" value="ACYL_TRANSF_3 DOMAIN-CONTAINING PROTEIN"/>
    <property type="match status" value="1"/>
</dbReference>
<feature type="transmembrane region" description="Helical" evidence="1">
    <location>
        <begin position="170"/>
        <end position="187"/>
    </location>
</feature>
<feature type="transmembrane region" description="Helical" evidence="1">
    <location>
        <begin position="231"/>
        <end position="253"/>
    </location>
</feature>
<dbReference type="RefSeq" id="WP_280558502.1">
    <property type="nucleotide sequence ID" value="NZ_CP123488.1"/>
</dbReference>
<keyword evidence="1" id="KW-1133">Transmembrane helix</keyword>
<dbReference type="GO" id="GO:0016747">
    <property type="term" value="F:acyltransferase activity, transferring groups other than amino-acyl groups"/>
    <property type="evidence" value="ECO:0007669"/>
    <property type="project" value="InterPro"/>
</dbReference>
<dbReference type="GO" id="GO:0009103">
    <property type="term" value="P:lipopolysaccharide biosynthetic process"/>
    <property type="evidence" value="ECO:0007669"/>
    <property type="project" value="TreeGrafter"/>
</dbReference>